<protein>
    <submittedName>
        <fullName evidence="2">Putative F-box protein</fullName>
    </submittedName>
</protein>
<organism evidence="2 3">
    <name type="scientific">Toxoplasma gondii GAB2-2007-GAL-DOM2</name>
    <dbReference type="NCBI Taxonomy" id="1130820"/>
    <lineage>
        <taxon>Eukaryota</taxon>
        <taxon>Sar</taxon>
        <taxon>Alveolata</taxon>
        <taxon>Apicomplexa</taxon>
        <taxon>Conoidasida</taxon>
        <taxon>Coccidia</taxon>
        <taxon>Eucoccidiorida</taxon>
        <taxon>Eimeriorina</taxon>
        <taxon>Sarcocystidae</taxon>
        <taxon>Toxoplasma</taxon>
    </lineage>
</organism>
<reference evidence="2 3" key="1">
    <citation type="submission" date="2014-02" db="EMBL/GenBank/DDBJ databases">
        <authorList>
            <person name="Sibley D."/>
            <person name="Venepally P."/>
            <person name="Karamycheva S."/>
            <person name="Hadjithomas M."/>
            <person name="Khan A."/>
            <person name="Brunk B."/>
            <person name="Roos D."/>
            <person name="Caler E."/>
            <person name="Lorenzi H."/>
        </authorList>
    </citation>
    <scope>NUCLEOTIDE SEQUENCE [LARGE SCALE GENOMIC DNA]</scope>
    <source>
        <strain evidence="2 3">GAB2-2007-GAL-DOM2</strain>
    </source>
</reference>
<feature type="region of interest" description="Disordered" evidence="1">
    <location>
        <begin position="705"/>
        <end position="726"/>
    </location>
</feature>
<feature type="compositionally biased region" description="Basic and acidic residues" evidence="1">
    <location>
        <begin position="630"/>
        <end position="653"/>
    </location>
</feature>
<evidence type="ECO:0000313" key="3">
    <source>
        <dbReference type="Proteomes" id="UP000028837"/>
    </source>
</evidence>
<feature type="region of interest" description="Disordered" evidence="1">
    <location>
        <begin position="1"/>
        <end position="176"/>
    </location>
</feature>
<feature type="compositionally biased region" description="Basic and acidic residues" evidence="1">
    <location>
        <begin position="593"/>
        <end position="602"/>
    </location>
</feature>
<feature type="region of interest" description="Disordered" evidence="1">
    <location>
        <begin position="280"/>
        <end position="343"/>
    </location>
</feature>
<feature type="compositionally biased region" description="Basic and acidic residues" evidence="1">
    <location>
        <begin position="543"/>
        <end position="553"/>
    </location>
</feature>
<dbReference type="Proteomes" id="UP000028837">
    <property type="component" value="Unassembled WGS sequence"/>
</dbReference>
<feature type="compositionally biased region" description="Low complexity" evidence="1">
    <location>
        <begin position="555"/>
        <end position="570"/>
    </location>
</feature>
<dbReference type="AlphaFoldDB" id="A0A086JCQ5"/>
<sequence length="979" mass="105236">MDASEDRKQNSEEAGEEREPALGRPTTKACQKEHCGSARQTGEKLLFAEERSMLPGTACGRATPEPACTPRRRPRSPGEEDGMARAAAQTAPFSSTACGQVWRPRAERESQASSLCPHQATERESHEDRTGETLQKLTLSNEANRRRCSSQENTVDSSSSSFPSSSSSSSSSSSFPSSSASISSSFSASCASFSPLSDPECRRKRRRVQNTIDALPDDLLCEMLLFLPFDEVGASIPLVSRRFCRLALLPYIWTFFYASAFSPAVSSPASSAKSSKAARSSPASLHSRVSSVSSPVPQSSGERLSLDSSSSPDFVRLSSSRHPSFSSRAGGRQSRRELAEAREREEAEAAAARAAAEEICFVEMEAAMRLGRDRAALLSLQRQTRVEPVRNAESLPREDRTDTEESPFSLPVPPPPRAVAALLTHCHVQRLQRLHALRDQQAFLKKQKDEGRLWGAVHAVQGERSQPHLQSVPWWSPSYRQMGGSAFAQSGGRRGVGEGAEARSLVKAVGGEALRDHRRNASASGFSLSDYLFFTDDGEPSELKEVDARKSPRVESSLSPASGEAAASSGDPRERGAEGRCGDEYPCVSSPRLPRDRTDPQKSRAANGDAGAAAGDARARERTDSGCGDKTVKAETPETRGEKKEEETRRPGENEGAGEPCGDAEMDEDQFVELLFGRETSSCSTSASPRHGQEGTVDHAALSESPPARMQSANRSSSPAAACGESTTTSADASLLAHPAQLAARRFAATPPASLSEALHLWKASWSDSAAFSAHTADGEAAEKSARASTATGEAVRSDNGSTHADEPAVSVTSETFEKSRASASHICHGRTCDIWSIPQFELYLCRDSGAFHCCGLRCDRMVPSDSDVGFLVCPVSGLMVDPALINAWTARELQSAPAALLDFGACGRSRESDALRLRSAELMNELVVATYVTEQQAGADDDDEMAGIGGMFGRFWTAGYMAEHEGEILRPKKRCKYT</sequence>
<proteinExistence type="predicted"/>
<feature type="compositionally biased region" description="Low complexity" evidence="1">
    <location>
        <begin position="157"/>
        <end position="176"/>
    </location>
</feature>
<dbReference type="SUPFAM" id="SSF81383">
    <property type="entry name" value="F-box domain"/>
    <property type="match status" value="1"/>
</dbReference>
<dbReference type="InterPro" id="IPR036047">
    <property type="entry name" value="F-box-like_dom_sf"/>
</dbReference>
<feature type="compositionally biased region" description="Basic and acidic residues" evidence="1">
    <location>
        <begin position="571"/>
        <end position="583"/>
    </location>
</feature>
<feature type="compositionally biased region" description="Basic and acidic residues" evidence="1">
    <location>
        <begin position="388"/>
        <end position="400"/>
    </location>
</feature>
<dbReference type="VEuPathDB" id="ToxoDB:TGDOM2_275780"/>
<feature type="region of interest" description="Disordered" evidence="1">
    <location>
        <begin position="388"/>
        <end position="413"/>
    </location>
</feature>
<evidence type="ECO:0000256" key="1">
    <source>
        <dbReference type="SAM" id="MobiDB-lite"/>
    </source>
</evidence>
<feature type="compositionally biased region" description="Low complexity" evidence="1">
    <location>
        <begin position="604"/>
        <end position="616"/>
    </location>
</feature>
<feature type="region of interest" description="Disordered" evidence="1">
    <location>
        <begin position="781"/>
        <end position="814"/>
    </location>
</feature>
<feature type="compositionally biased region" description="Basic and acidic residues" evidence="1">
    <location>
        <begin position="1"/>
        <end position="21"/>
    </location>
</feature>
<evidence type="ECO:0000313" key="2">
    <source>
        <dbReference type="EMBL" id="KFG29923.1"/>
    </source>
</evidence>
<accession>A0A086JCQ5</accession>
<dbReference type="EMBL" id="AHZU02001681">
    <property type="protein sequence ID" value="KFG29923.1"/>
    <property type="molecule type" value="Genomic_DNA"/>
</dbReference>
<dbReference type="OrthoDB" id="349100at2759"/>
<feature type="compositionally biased region" description="Polar residues" evidence="1">
    <location>
        <begin position="711"/>
        <end position="726"/>
    </location>
</feature>
<feature type="compositionally biased region" description="Low complexity" evidence="1">
    <location>
        <begin position="280"/>
        <end position="328"/>
    </location>
</feature>
<feature type="region of interest" description="Disordered" evidence="1">
    <location>
        <begin position="543"/>
        <end position="668"/>
    </location>
</feature>
<gene>
    <name evidence="2" type="ORF">TGDOM2_275780</name>
</gene>
<feature type="compositionally biased region" description="Basic and acidic residues" evidence="1">
    <location>
        <begin position="334"/>
        <end position="343"/>
    </location>
</feature>
<name>A0A086JCQ5_TOXGO</name>
<comment type="caution">
    <text evidence="2">The sequence shown here is derived from an EMBL/GenBank/DDBJ whole genome shotgun (WGS) entry which is preliminary data.</text>
</comment>
<feature type="compositionally biased region" description="Basic and acidic residues" evidence="1">
    <location>
        <begin position="120"/>
        <end position="131"/>
    </location>
</feature>
<feature type="compositionally biased region" description="Polar residues" evidence="1">
    <location>
        <begin position="132"/>
        <end position="142"/>
    </location>
</feature>